<dbReference type="InterPro" id="IPR010699">
    <property type="entry name" value="DUF1275"/>
</dbReference>
<sequence>MSIEEKQATRIHFNMALIGGYLGTYGILSRGGNFPSAQTSNLISIVTLIIGRDPLHLLVRVGALAIYVSAIVLCTWLPRHTRVRLQELSLAISSAAVLISPLIPLTTEPFLALYPLFFATAFQWCSFKAPRGFTCATIFSTNNLRQFSSAAAEVWLNHDESFREKFSFFGGTLLFFHCGAAAALLLSLAFDVKASLFCLIPLASAWYQLEAAAHRVTAEQTA</sequence>
<organism evidence="2 3">
    <name type="scientific">Candidatus Enterocloster faecavium</name>
    <dbReference type="NCBI Taxonomy" id="2838560"/>
    <lineage>
        <taxon>Bacteria</taxon>
        <taxon>Bacillati</taxon>
        <taxon>Bacillota</taxon>
        <taxon>Clostridia</taxon>
        <taxon>Lachnospirales</taxon>
        <taxon>Lachnospiraceae</taxon>
        <taxon>Enterocloster</taxon>
    </lineage>
</organism>
<dbReference type="Proteomes" id="UP000886804">
    <property type="component" value="Unassembled WGS sequence"/>
</dbReference>
<reference evidence="2" key="2">
    <citation type="submission" date="2021-04" db="EMBL/GenBank/DDBJ databases">
        <authorList>
            <person name="Gilroy R."/>
        </authorList>
    </citation>
    <scope>NUCLEOTIDE SEQUENCE</scope>
    <source>
        <strain evidence="2">CHK188-4685</strain>
    </source>
</reference>
<name>A0A9D2LA04_9FIRM</name>
<dbReference type="PANTHER" id="PTHR37314:SF4">
    <property type="entry name" value="UPF0700 TRANSMEMBRANE PROTEIN YOAK"/>
    <property type="match status" value="1"/>
</dbReference>
<evidence type="ECO:0000313" key="2">
    <source>
        <dbReference type="EMBL" id="HJB08758.1"/>
    </source>
</evidence>
<feature type="transmembrane region" description="Helical" evidence="1">
    <location>
        <begin position="12"/>
        <end position="28"/>
    </location>
</feature>
<dbReference type="AlphaFoldDB" id="A0A9D2LA04"/>
<dbReference type="PANTHER" id="PTHR37314">
    <property type="entry name" value="SLR0142 PROTEIN"/>
    <property type="match status" value="1"/>
</dbReference>
<protein>
    <submittedName>
        <fullName evidence="2">DUF1275 domain-containing protein</fullName>
    </submittedName>
</protein>
<reference evidence="2" key="1">
    <citation type="journal article" date="2021" name="PeerJ">
        <title>Extensive microbial diversity within the chicken gut microbiome revealed by metagenomics and culture.</title>
        <authorList>
            <person name="Gilroy R."/>
            <person name="Ravi A."/>
            <person name="Getino M."/>
            <person name="Pursley I."/>
            <person name="Horton D.L."/>
            <person name="Alikhan N.F."/>
            <person name="Baker D."/>
            <person name="Gharbi K."/>
            <person name="Hall N."/>
            <person name="Watson M."/>
            <person name="Adriaenssens E.M."/>
            <person name="Foster-Nyarko E."/>
            <person name="Jarju S."/>
            <person name="Secka A."/>
            <person name="Antonio M."/>
            <person name="Oren A."/>
            <person name="Chaudhuri R.R."/>
            <person name="La Ragione R."/>
            <person name="Hildebrand F."/>
            <person name="Pallen M.J."/>
        </authorList>
    </citation>
    <scope>NUCLEOTIDE SEQUENCE</scope>
    <source>
        <strain evidence="2">CHK188-4685</strain>
    </source>
</reference>
<comment type="caution">
    <text evidence="2">The sequence shown here is derived from an EMBL/GenBank/DDBJ whole genome shotgun (WGS) entry which is preliminary data.</text>
</comment>
<accession>A0A9D2LA04</accession>
<keyword evidence="1" id="KW-0472">Membrane</keyword>
<feature type="transmembrane region" description="Helical" evidence="1">
    <location>
        <begin position="88"/>
        <end position="107"/>
    </location>
</feature>
<feature type="transmembrane region" description="Helical" evidence="1">
    <location>
        <begin position="57"/>
        <end position="76"/>
    </location>
</feature>
<dbReference type="Pfam" id="PF06912">
    <property type="entry name" value="DUF1275"/>
    <property type="match status" value="1"/>
</dbReference>
<evidence type="ECO:0000313" key="3">
    <source>
        <dbReference type="Proteomes" id="UP000886804"/>
    </source>
</evidence>
<feature type="transmembrane region" description="Helical" evidence="1">
    <location>
        <begin position="166"/>
        <end position="190"/>
    </location>
</feature>
<keyword evidence="1" id="KW-0812">Transmembrane</keyword>
<gene>
    <name evidence="2" type="ORF">H9716_13005</name>
</gene>
<evidence type="ECO:0000256" key="1">
    <source>
        <dbReference type="SAM" id="Phobius"/>
    </source>
</evidence>
<keyword evidence="1" id="KW-1133">Transmembrane helix</keyword>
<proteinExistence type="predicted"/>
<dbReference type="EMBL" id="DWYS01000155">
    <property type="protein sequence ID" value="HJB08758.1"/>
    <property type="molecule type" value="Genomic_DNA"/>
</dbReference>